<reference evidence="1 2" key="1">
    <citation type="submission" date="2020-10" db="EMBL/GenBank/DDBJ databases">
        <title>The genome sequence of Chitinilyticum litopenaei 4Y14.</title>
        <authorList>
            <person name="Liu Y."/>
        </authorList>
    </citation>
    <scope>NUCLEOTIDE SEQUENCE [LARGE SCALE GENOMIC DNA]</scope>
    <source>
        <strain evidence="1 2">4Y14</strain>
    </source>
</reference>
<comment type="caution">
    <text evidence="1">The sequence shown here is derived from an EMBL/GenBank/DDBJ whole genome shotgun (WGS) entry which is preliminary data.</text>
</comment>
<organism evidence="1 2">
    <name type="scientific">Chitinilyticum piscinae</name>
    <dbReference type="NCBI Taxonomy" id="2866724"/>
    <lineage>
        <taxon>Bacteria</taxon>
        <taxon>Pseudomonadati</taxon>
        <taxon>Pseudomonadota</taxon>
        <taxon>Betaproteobacteria</taxon>
        <taxon>Neisseriales</taxon>
        <taxon>Chitinibacteraceae</taxon>
        <taxon>Chitinilyticum</taxon>
    </lineage>
</organism>
<sequence length="225" mass="24318">MSPLMLGRAKRKLLTVHSQENLPNRHSQRILHWRCDPAPDTRTGDHYEQTFSSHRPQHRAALHTALRERLACHAGAGRQYSTGTISYSSGKTIVKTGPQGDQVTLLDAQGQLAGESVCDAGSFAAYLSLFTVLRDAARQSKQDALAATIAYPLRVNGGKVRSVRDDAALRKNFAQVFTGPVIAAIGKAEPAAVFCRNGQAMFGDGVGWAELRGKQARVVVINTGL</sequence>
<proteinExistence type="predicted"/>
<dbReference type="AlphaFoldDB" id="A0A8J7K1P7"/>
<evidence type="ECO:0000313" key="1">
    <source>
        <dbReference type="EMBL" id="MBE9609521.1"/>
    </source>
</evidence>
<accession>A0A8J7K1P7</accession>
<gene>
    <name evidence="1" type="ORF">INR99_09165</name>
</gene>
<evidence type="ECO:0000313" key="2">
    <source>
        <dbReference type="Proteomes" id="UP000604481"/>
    </source>
</evidence>
<dbReference type="RefSeq" id="WP_194116043.1">
    <property type="nucleotide sequence ID" value="NZ_JADFUA010000004.1"/>
</dbReference>
<dbReference type="EMBL" id="JADFUA010000004">
    <property type="protein sequence ID" value="MBE9609521.1"/>
    <property type="molecule type" value="Genomic_DNA"/>
</dbReference>
<dbReference type="Proteomes" id="UP000604481">
    <property type="component" value="Unassembled WGS sequence"/>
</dbReference>
<protein>
    <submittedName>
        <fullName evidence="1">Uncharacterized protein</fullName>
    </submittedName>
</protein>
<name>A0A8J7K1P7_9NEIS</name>
<keyword evidence="2" id="KW-1185">Reference proteome</keyword>